<protein>
    <submittedName>
        <fullName evidence="6">Kelch repeat-containing protein</fullName>
    </submittedName>
</protein>
<dbReference type="GO" id="GO:0019760">
    <property type="term" value="P:glucosinolate metabolic process"/>
    <property type="evidence" value="ECO:0007669"/>
    <property type="project" value="UniProtKB-ARBA"/>
</dbReference>
<accession>A0A4R8PUA6</accession>
<reference evidence="6 7" key="1">
    <citation type="submission" date="2018-11" db="EMBL/GenBank/DDBJ databases">
        <title>Genome sequence and assembly of Colletotrichum spinosum.</title>
        <authorList>
            <person name="Gan P."/>
            <person name="Shirasu K."/>
        </authorList>
    </citation>
    <scope>NUCLEOTIDE SEQUENCE [LARGE SCALE GENOMIC DNA]</scope>
    <source>
        <strain evidence="6 7">CBS 515.97</strain>
    </source>
</reference>
<keyword evidence="2" id="KW-0408">Iron</keyword>
<keyword evidence="5" id="KW-0732">Signal</keyword>
<feature type="signal peptide" evidence="5">
    <location>
        <begin position="1"/>
        <end position="23"/>
    </location>
</feature>
<keyword evidence="4" id="KW-0812">Transmembrane</keyword>
<evidence type="ECO:0000256" key="5">
    <source>
        <dbReference type="SAM" id="SignalP"/>
    </source>
</evidence>
<organism evidence="6 7">
    <name type="scientific">Colletotrichum spinosum</name>
    <dbReference type="NCBI Taxonomy" id="1347390"/>
    <lineage>
        <taxon>Eukaryota</taxon>
        <taxon>Fungi</taxon>
        <taxon>Dikarya</taxon>
        <taxon>Ascomycota</taxon>
        <taxon>Pezizomycotina</taxon>
        <taxon>Sordariomycetes</taxon>
        <taxon>Hypocreomycetidae</taxon>
        <taxon>Glomerellales</taxon>
        <taxon>Glomerellaceae</taxon>
        <taxon>Colletotrichum</taxon>
        <taxon>Colletotrichum orbiculare species complex</taxon>
    </lineage>
</organism>
<evidence type="ECO:0000256" key="2">
    <source>
        <dbReference type="ARBA" id="ARBA00023004"/>
    </source>
</evidence>
<gene>
    <name evidence="6" type="ORF">C8035_v011349</name>
</gene>
<proteinExistence type="predicted"/>
<keyword evidence="1" id="KW-0677">Repeat</keyword>
<evidence type="ECO:0000256" key="4">
    <source>
        <dbReference type="SAM" id="Phobius"/>
    </source>
</evidence>
<dbReference type="AlphaFoldDB" id="A0A4R8PUA6"/>
<dbReference type="PANTHER" id="PTHR47435">
    <property type="entry name" value="KELCH REPEAT PROTEIN (AFU_ORTHOLOGUE AFUA_5G12780)"/>
    <property type="match status" value="1"/>
</dbReference>
<evidence type="ECO:0000313" key="7">
    <source>
        <dbReference type="Proteomes" id="UP000295083"/>
    </source>
</evidence>
<dbReference type="PANTHER" id="PTHR47435:SF4">
    <property type="entry name" value="KELCH REPEAT PROTEIN (AFU_ORTHOLOGUE AFUA_5G12780)"/>
    <property type="match status" value="1"/>
</dbReference>
<dbReference type="SUPFAM" id="SSF117281">
    <property type="entry name" value="Kelch motif"/>
    <property type="match status" value="1"/>
</dbReference>
<dbReference type="Proteomes" id="UP000295083">
    <property type="component" value="Unassembled WGS sequence"/>
</dbReference>
<evidence type="ECO:0000313" key="6">
    <source>
        <dbReference type="EMBL" id="TDZ29337.1"/>
    </source>
</evidence>
<sequence length="565" mass="60423">MPSRTWAAAALWAVGQLATHCHALDDAPSVSEYVRRVFARTSVIGNYLYFDGGEVSQLENGKNLTYRASNPINHTLSIDLSSSWKPSEVTIKETSKGSAPRMMRQAIFTDNSSDAFYIWGGFASYNGKPPDAKLWKFNADGSGGGSWSTEIKPGHENFTQLTRSQGGVFVSTPDSGFYFGGYSQATSDKDPNGPVPGFLQFNYTDKIQAWTNHTNVPYSQYGTITGGAAHYIPTFGPNGLVMLFGGGEHVIGAGQSADNVGYLSFSTLYFMDPVTKVWYNQKTSGTAPSPRMWHCVVGAQGSNGTYEIFVFGGSNTASNAAYDEVFALSLPGFVWKKADYESSSPRDCMGCAIAGQRQMVTVGGIYRPLGVPGFFRDKDPLPQGLGVFDLVDLKWKGEYDAGAAAYDTPDLVKSWYNDGNLASVEYTSDDVASLFAKSSESGSDSGSGASDGTDSHSSSTGAIVGGVVGGVGGVALIGALVWFLLRRRRKRQPAPAVNTPATTETGQIYAGHQHAYSPVPPSATFAASELDSRTPPPDVPKTIQPPELDANTRQYYELDGSGAQK</sequence>
<feature type="chain" id="PRO_5020238117" evidence="5">
    <location>
        <begin position="24"/>
        <end position="565"/>
    </location>
</feature>
<feature type="transmembrane region" description="Helical" evidence="4">
    <location>
        <begin position="463"/>
        <end position="485"/>
    </location>
</feature>
<dbReference type="EMBL" id="QAPG01000281">
    <property type="protein sequence ID" value="TDZ29337.1"/>
    <property type="molecule type" value="Genomic_DNA"/>
</dbReference>
<name>A0A4R8PUA6_9PEZI</name>
<keyword evidence="4" id="KW-0472">Membrane</keyword>
<comment type="caution">
    <text evidence="6">The sequence shown here is derived from an EMBL/GenBank/DDBJ whole genome shotgun (WGS) entry which is preliminary data.</text>
</comment>
<feature type="compositionally biased region" description="Low complexity" evidence="3">
    <location>
        <begin position="438"/>
        <end position="459"/>
    </location>
</feature>
<dbReference type="Gene3D" id="2.120.10.80">
    <property type="entry name" value="Kelch-type beta propeller"/>
    <property type="match status" value="1"/>
</dbReference>
<feature type="region of interest" description="Disordered" evidence="3">
    <location>
        <begin position="513"/>
        <end position="551"/>
    </location>
</feature>
<dbReference type="Pfam" id="PF24681">
    <property type="entry name" value="Kelch_KLHDC2_KLHL20_DRC7"/>
    <property type="match status" value="1"/>
</dbReference>
<dbReference type="InterPro" id="IPR011043">
    <property type="entry name" value="Gal_Oxase/kelch_b-propeller"/>
</dbReference>
<keyword evidence="4" id="KW-1133">Transmembrane helix</keyword>
<evidence type="ECO:0000256" key="3">
    <source>
        <dbReference type="SAM" id="MobiDB-lite"/>
    </source>
</evidence>
<evidence type="ECO:0000256" key="1">
    <source>
        <dbReference type="ARBA" id="ARBA00022737"/>
    </source>
</evidence>
<dbReference type="InterPro" id="IPR015915">
    <property type="entry name" value="Kelch-typ_b-propeller"/>
</dbReference>
<feature type="region of interest" description="Disordered" evidence="3">
    <location>
        <begin position="437"/>
        <end position="459"/>
    </location>
</feature>
<dbReference type="SUPFAM" id="SSF50965">
    <property type="entry name" value="Galactose oxidase, central domain"/>
    <property type="match status" value="1"/>
</dbReference>
<keyword evidence="7" id="KW-1185">Reference proteome</keyword>